<feature type="region of interest" description="Disordered" evidence="1">
    <location>
        <begin position="1"/>
        <end position="81"/>
    </location>
</feature>
<evidence type="ECO:0000313" key="2">
    <source>
        <dbReference type="EMBL" id="KIM95676.1"/>
    </source>
</evidence>
<protein>
    <submittedName>
        <fullName evidence="2">Uncharacterized protein</fullName>
    </submittedName>
</protein>
<reference evidence="3" key="2">
    <citation type="submission" date="2015-01" db="EMBL/GenBank/DDBJ databases">
        <title>Evolutionary Origins and Diversification of the Mycorrhizal Mutualists.</title>
        <authorList>
            <consortium name="DOE Joint Genome Institute"/>
            <consortium name="Mycorrhizal Genomics Consortium"/>
            <person name="Kohler A."/>
            <person name="Kuo A."/>
            <person name="Nagy L.G."/>
            <person name="Floudas D."/>
            <person name="Copeland A."/>
            <person name="Barry K.W."/>
            <person name="Cichocki N."/>
            <person name="Veneault-Fourrey C."/>
            <person name="LaButti K."/>
            <person name="Lindquist E.A."/>
            <person name="Lipzen A."/>
            <person name="Lundell T."/>
            <person name="Morin E."/>
            <person name="Murat C."/>
            <person name="Riley R."/>
            <person name="Ohm R."/>
            <person name="Sun H."/>
            <person name="Tunlid A."/>
            <person name="Henrissat B."/>
            <person name="Grigoriev I.V."/>
            <person name="Hibbett D.S."/>
            <person name="Martin F."/>
        </authorList>
    </citation>
    <scope>NUCLEOTIDE SEQUENCE [LARGE SCALE GENOMIC DNA]</scope>
    <source>
        <strain evidence="3">Zn</strain>
    </source>
</reference>
<dbReference type="HOGENOM" id="CLU_1928213_0_0_1"/>
<name>A0A0C3GZM1_OIDMZ</name>
<dbReference type="EMBL" id="KN832886">
    <property type="protein sequence ID" value="KIM95676.1"/>
    <property type="molecule type" value="Genomic_DNA"/>
</dbReference>
<keyword evidence="3" id="KW-1185">Reference proteome</keyword>
<sequence length="131" mass="13933">MPLKDLTPGSSLEPTPTNNDTPPTQRCTALLYPTGTGTDTDTDTDTESADTGPRYIDEPHVGLAGSSAPGSRALPIAGMGKPKRKHARWRKWCSPSQNGAALLSFRFSLGPRLVPTHLVTLLPPSSSLQAR</sequence>
<feature type="compositionally biased region" description="Low complexity" evidence="1">
    <location>
        <begin position="14"/>
        <end position="24"/>
    </location>
</feature>
<dbReference type="AlphaFoldDB" id="A0A0C3GZM1"/>
<dbReference type="Proteomes" id="UP000054321">
    <property type="component" value="Unassembled WGS sequence"/>
</dbReference>
<evidence type="ECO:0000256" key="1">
    <source>
        <dbReference type="SAM" id="MobiDB-lite"/>
    </source>
</evidence>
<organism evidence="2 3">
    <name type="scientific">Oidiodendron maius (strain Zn)</name>
    <dbReference type="NCBI Taxonomy" id="913774"/>
    <lineage>
        <taxon>Eukaryota</taxon>
        <taxon>Fungi</taxon>
        <taxon>Dikarya</taxon>
        <taxon>Ascomycota</taxon>
        <taxon>Pezizomycotina</taxon>
        <taxon>Leotiomycetes</taxon>
        <taxon>Leotiomycetes incertae sedis</taxon>
        <taxon>Myxotrichaceae</taxon>
        <taxon>Oidiodendron</taxon>
    </lineage>
</organism>
<evidence type="ECO:0000313" key="3">
    <source>
        <dbReference type="Proteomes" id="UP000054321"/>
    </source>
</evidence>
<gene>
    <name evidence="2" type="ORF">OIDMADRAFT_59459</name>
</gene>
<dbReference type="InParanoid" id="A0A0C3GZM1"/>
<accession>A0A0C3GZM1</accession>
<proteinExistence type="predicted"/>
<reference evidence="2 3" key="1">
    <citation type="submission" date="2014-04" db="EMBL/GenBank/DDBJ databases">
        <authorList>
            <consortium name="DOE Joint Genome Institute"/>
            <person name="Kuo A."/>
            <person name="Martino E."/>
            <person name="Perotto S."/>
            <person name="Kohler A."/>
            <person name="Nagy L.G."/>
            <person name="Floudas D."/>
            <person name="Copeland A."/>
            <person name="Barry K.W."/>
            <person name="Cichocki N."/>
            <person name="Veneault-Fourrey C."/>
            <person name="LaButti K."/>
            <person name="Lindquist E.A."/>
            <person name="Lipzen A."/>
            <person name="Lundell T."/>
            <person name="Morin E."/>
            <person name="Murat C."/>
            <person name="Sun H."/>
            <person name="Tunlid A."/>
            <person name="Henrissat B."/>
            <person name="Grigoriev I.V."/>
            <person name="Hibbett D.S."/>
            <person name="Martin F."/>
            <person name="Nordberg H.P."/>
            <person name="Cantor M.N."/>
            <person name="Hua S.X."/>
        </authorList>
    </citation>
    <scope>NUCLEOTIDE SEQUENCE [LARGE SCALE GENOMIC DNA]</scope>
    <source>
        <strain evidence="2 3">Zn</strain>
    </source>
</reference>